<sequence length="521" mass="58840">MTCLVLSWDWRHGDAAKLIPVGTWATPGGRLGRGSPPDRQRSGTATPGGSPWPWVTSRPAALAVGHLQSVHYGHGKPPVQAGVALSVAGCHRISFKPWVTSSRGLWAVVPLPILSILAMEDERLKKERASTSHRGSIVGRKVIKRNYLQGEERLFHDYFSDNPVFPSHIFRRRFRMSRPLFFRLQSALEAYDPYFIQKRNAAGTLGLSSLQKMTAALRILAYGVAADSTDEYVRIGESTAVESLKKFVKAVVNIFSEEYLRSPNSNDIARLLAVNEKRGFPGMLGSIDCMHWKWKNCPTAWKGQYTGHSREPTLILEAIASYDRWIWHAFFGLPGSHNDINVLEHSSVFTELAQGRAPPVNYSINGHDYTMGYYLADGIYPQWSTFVKTISAPVEAKKKHFARVQEACRKDVECAFGILQARFSIVRGPARFWDEATLNDIMKACIILHNMIIEDERDSNEVQQDDDYEQVPESIPIPVSREPTIEVQNFIQSHIRIRNRETHSQLQADLVEHLWQLHGQS</sequence>
<evidence type="ECO:0000256" key="1">
    <source>
        <dbReference type="SAM" id="MobiDB-lite"/>
    </source>
</evidence>
<protein>
    <recommendedName>
        <fullName evidence="3">DDE Tnp4 domain-containing protein</fullName>
    </recommendedName>
</protein>
<dbReference type="PANTHER" id="PTHR47150">
    <property type="entry name" value="OS12G0169200 PROTEIN"/>
    <property type="match status" value="1"/>
</dbReference>
<evidence type="ECO:0000313" key="2">
    <source>
        <dbReference type="EMBL" id="SPD10986.1"/>
    </source>
</evidence>
<dbReference type="Pfam" id="PF04827">
    <property type="entry name" value="Plant_tran"/>
    <property type="match status" value="1"/>
</dbReference>
<dbReference type="InterPro" id="IPR006912">
    <property type="entry name" value="Harbinger_derived_prot"/>
</dbReference>
<evidence type="ECO:0008006" key="3">
    <source>
        <dbReference type="Google" id="ProtNLM"/>
    </source>
</evidence>
<feature type="region of interest" description="Disordered" evidence="1">
    <location>
        <begin position="27"/>
        <end position="54"/>
    </location>
</feature>
<gene>
    <name evidence="2" type="ORF">FSB_LOCUS38868</name>
</gene>
<proteinExistence type="predicted"/>
<reference evidence="2" key="1">
    <citation type="submission" date="2018-02" db="EMBL/GenBank/DDBJ databases">
        <authorList>
            <person name="Cohen D.B."/>
            <person name="Kent A.D."/>
        </authorList>
    </citation>
    <scope>NUCLEOTIDE SEQUENCE</scope>
</reference>
<name>A0A2N9H9C1_FAGSY</name>
<dbReference type="EMBL" id="OIVN01003402">
    <property type="protein sequence ID" value="SPD10986.1"/>
    <property type="molecule type" value="Genomic_DNA"/>
</dbReference>
<organism evidence="2">
    <name type="scientific">Fagus sylvatica</name>
    <name type="common">Beechnut</name>
    <dbReference type="NCBI Taxonomy" id="28930"/>
    <lineage>
        <taxon>Eukaryota</taxon>
        <taxon>Viridiplantae</taxon>
        <taxon>Streptophyta</taxon>
        <taxon>Embryophyta</taxon>
        <taxon>Tracheophyta</taxon>
        <taxon>Spermatophyta</taxon>
        <taxon>Magnoliopsida</taxon>
        <taxon>eudicotyledons</taxon>
        <taxon>Gunneridae</taxon>
        <taxon>Pentapetalae</taxon>
        <taxon>rosids</taxon>
        <taxon>fabids</taxon>
        <taxon>Fagales</taxon>
        <taxon>Fagaceae</taxon>
        <taxon>Fagus</taxon>
    </lineage>
</organism>
<dbReference type="PANTHER" id="PTHR47150:SF7">
    <property type="entry name" value="NUCLEASE"/>
    <property type="match status" value="1"/>
</dbReference>
<dbReference type="AlphaFoldDB" id="A0A2N9H9C1"/>
<accession>A0A2N9H9C1</accession>